<dbReference type="InterPro" id="IPR002347">
    <property type="entry name" value="SDR_fam"/>
</dbReference>
<reference evidence="3" key="1">
    <citation type="journal article" date="2020" name="Stud. Mycol.">
        <title>101 Dothideomycetes genomes: a test case for predicting lifestyles and emergence of pathogens.</title>
        <authorList>
            <person name="Haridas S."/>
            <person name="Albert R."/>
            <person name="Binder M."/>
            <person name="Bloem J."/>
            <person name="Labutti K."/>
            <person name="Salamov A."/>
            <person name="Andreopoulos B."/>
            <person name="Baker S."/>
            <person name="Barry K."/>
            <person name="Bills G."/>
            <person name="Bluhm B."/>
            <person name="Cannon C."/>
            <person name="Castanera R."/>
            <person name="Culley D."/>
            <person name="Daum C."/>
            <person name="Ezra D."/>
            <person name="Gonzalez J."/>
            <person name="Henrissat B."/>
            <person name="Kuo A."/>
            <person name="Liang C."/>
            <person name="Lipzen A."/>
            <person name="Lutzoni F."/>
            <person name="Magnuson J."/>
            <person name="Mondo S."/>
            <person name="Nolan M."/>
            <person name="Ohm R."/>
            <person name="Pangilinan J."/>
            <person name="Park H.-J."/>
            <person name="Ramirez L."/>
            <person name="Alfaro M."/>
            <person name="Sun H."/>
            <person name="Tritt A."/>
            <person name="Yoshinaga Y."/>
            <person name="Zwiers L.-H."/>
            <person name="Turgeon B."/>
            <person name="Goodwin S."/>
            <person name="Spatafora J."/>
            <person name="Crous P."/>
            <person name="Grigoriev I."/>
        </authorList>
    </citation>
    <scope>NUCLEOTIDE SEQUENCE</scope>
    <source>
        <strain evidence="3">CBS 122681</strain>
    </source>
</reference>
<dbReference type="PANTHER" id="PTHR43180">
    <property type="entry name" value="3-OXOACYL-(ACYL-CARRIER-PROTEIN) REDUCTASE (AFU_ORTHOLOGUE AFUA_6G11210)"/>
    <property type="match status" value="1"/>
</dbReference>
<proteinExistence type="inferred from homology"/>
<dbReference type="Pfam" id="PF00106">
    <property type="entry name" value="adh_short"/>
    <property type="match status" value="1"/>
</dbReference>
<evidence type="ECO:0000313" key="3">
    <source>
        <dbReference type="EMBL" id="KAF2655675.1"/>
    </source>
</evidence>
<keyword evidence="2" id="KW-0560">Oxidoreductase</keyword>
<gene>
    <name evidence="3" type="ORF">K491DRAFT_746620</name>
</gene>
<sequence>MASFLRTSGGNSLNINYLHSESPKLADQEQSAIPDMHITDQALHGRESKHTRLAETVAIVTGDESGYGECIARRFAQEGARVMIAGTNEQNGTRVASAAPDSMSVFKTNVTRELDWHALLDPAASTTQAPAMRTSLRRRSQRLTLFDILSPKSIICLS</sequence>
<evidence type="ECO:0000256" key="1">
    <source>
        <dbReference type="ARBA" id="ARBA00006484"/>
    </source>
</evidence>
<dbReference type="AlphaFoldDB" id="A0A6A6T6L8"/>
<dbReference type="InterPro" id="IPR036291">
    <property type="entry name" value="NAD(P)-bd_dom_sf"/>
</dbReference>
<name>A0A6A6T6L8_9PLEO</name>
<evidence type="ECO:0008006" key="5">
    <source>
        <dbReference type="Google" id="ProtNLM"/>
    </source>
</evidence>
<dbReference type="Proteomes" id="UP000799324">
    <property type="component" value="Unassembled WGS sequence"/>
</dbReference>
<dbReference type="GO" id="GO:0016491">
    <property type="term" value="F:oxidoreductase activity"/>
    <property type="evidence" value="ECO:0007669"/>
    <property type="project" value="UniProtKB-KW"/>
</dbReference>
<dbReference type="OrthoDB" id="47007at2759"/>
<keyword evidence="4" id="KW-1185">Reference proteome</keyword>
<organism evidence="3 4">
    <name type="scientific">Lophiostoma macrostomum CBS 122681</name>
    <dbReference type="NCBI Taxonomy" id="1314788"/>
    <lineage>
        <taxon>Eukaryota</taxon>
        <taxon>Fungi</taxon>
        <taxon>Dikarya</taxon>
        <taxon>Ascomycota</taxon>
        <taxon>Pezizomycotina</taxon>
        <taxon>Dothideomycetes</taxon>
        <taxon>Pleosporomycetidae</taxon>
        <taxon>Pleosporales</taxon>
        <taxon>Lophiostomataceae</taxon>
        <taxon>Lophiostoma</taxon>
    </lineage>
</organism>
<dbReference type="Gene3D" id="3.40.50.720">
    <property type="entry name" value="NAD(P)-binding Rossmann-like Domain"/>
    <property type="match status" value="1"/>
</dbReference>
<dbReference type="SUPFAM" id="SSF51735">
    <property type="entry name" value="NAD(P)-binding Rossmann-fold domains"/>
    <property type="match status" value="1"/>
</dbReference>
<accession>A0A6A6T6L8</accession>
<evidence type="ECO:0000313" key="4">
    <source>
        <dbReference type="Proteomes" id="UP000799324"/>
    </source>
</evidence>
<dbReference type="PANTHER" id="PTHR43180:SF66">
    <property type="entry name" value="SHORT-CHAIN DEHYDROGENASE_REDUCTASE FAMILY PROTEIN"/>
    <property type="match status" value="1"/>
</dbReference>
<dbReference type="EMBL" id="MU004346">
    <property type="protein sequence ID" value="KAF2655675.1"/>
    <property type="molecule type" value="Genomic_DNA"/>
</dbReference>
<evidence type="ECO:0000256" key="2">
    <source>
        <dbReference type="ARBA" id="ARBA00023002"/>
    </source>
</evidence>
<protein>
    <recommendedName>
        <fullName evidence="5">NAD(P)-binding protein</fullName>
    </recommendedName>
</protein>
<comment type="similarity">
    <text evidence="1">Belongs to the short-chain dehydrogenases/reductases (SDR) family.</text>
</comment>